<organism evidence="2 3">
    <name type="scientific">Caerostris extrusa</name>
    <name type="common">Bark spider</name>
    <name type="synonym">Caerostris bankana</name>
    <dbReference type="NCBI Taxonomy" id="172846"/>
    <lineage>
        <taxon>Eukaryota</taxon>
        <taxon>Metazoa</taxon>
        <taxon>Ecdysozoa</taxon>
        <taxon>Arthropoda</taxon>
        <taxon>Chelicerata</taxon>
        <taxon>Arachnida</taxon>
        <taxon>Araneae</taxon>
        <taxon>Araneomorphae</taxon>
        <taxon>Entelegynae</taxon>
        <taxon>Araneoidea</taxon>
        <taxon>Araneidae</taxon>
        <taxon>Caerostris</taxon>
    </lineage>
</organism>
<dbReference type="Proteomes" id="UP001054945">
    <property type="component" value="Unassembled WGS sequence"/>
</dbReference>
<keyword evidence="3" id="KW-1185">Reference proteome</keyword>
<reference evidence="2 3" key="1">
    <citation type="submission" date="2021-06" db="EMBL/GenBank/DDBJ databases">
        <title>Caerostris extrusa draft genome.</title>
        <authorList>
            <person name="Kono N."/>
            <person name="Arakawa K."/>
        </authorList>
    </citation>
    <scope>NUCLEOTIDE SEQUENCE [LARGE SCALE GENOMIC DNA]</scope>
</reference>
<dbReference type="EMBL" id="BPLR01011682">
    <property type="protein sequence ID" value="GIY48192.1"/>
    <property type="molecule type" value="Genomic_DNA"/>
</dbReference>
<sequence>MPVAVRHDANVLREPSCQQIKPRQQTLLKGIGQQKAVRKSQANIVVNVCGYKEKGQERSVNNMHSDIKHRIKRDSKPVAH</sequence>
<comment type="caution">
    <text evidence="2">The sequence shown here is derived from an EMBL/GenBank/DDBJ whole genome shotgun (WGS) entry which is preliminary data.</text>
</comment>
<evidence type="ECO:0000256" key="1">
    <source>
        <dbReference type="SAM" id="MobiDB-lite"/>
    </source>
</evidence>
<protein>
    <submittedName>
        <fullName evidence="2">Uncharacterized protein</fullName>
    </submittedName>
</protein>
<accession>A0AAV4TTP2</accession>
<name>A0AAV4TTP2_CAEEX</name>
<evidence type="ECO:0000313" key="3">
    <source>
        <dbReference type="Proteomes" id="UP001054945"/>
    </source>
</evidence>
<proteinExistence type="predicted"/>
<dbReference type="AlphaFoldDB" id="A0AAV4TTP2"/>
<feature type="region of interest" description="Disordered" evidence="1">
    <location>
        <begin position="59"/>
        <end position="80"/>
    </location>
</feature>
<evidence type="ECO:0000313" key="2">
    <source>
        <dbReference type="EMBL" id="GIY48192.1"/>
    </source>
</evidence>
<gene>
    <name evidence="2" type="ORF">CEXT_646301</name>
</gene>